<keyword evidence="3" id="KW-1185">Reference proteome</keyword>
<gene>
    <name evidence="2" type="ORF">JX265_002980</name>
</gene>
<dbReference type="Proteomes" id="UP000829685">
    <property type="component" value="Unassembled WGS sequence"/>
</dbReference>
<reference evidence="2" key="1">
    <citation type="submission" date="2021-03" db="EMBL/GenBank/DDBJ databases">
        <title>Revisited historic fungal species revealed as producer of novel bioactive compounds through whole genome sequencing and comparative genomics.</title>
        <authorList>
            <person name="Vignolle G.A."/>
            <person name="Hochenegger N."/>
            <person name="Mach R.L."/>
            <person name="Mach-Aigner A.R."/>
            <person name="Javad Rahimi M."/>
            <person name="Salim K.A."/>
            <person name="Chan C.M."/>
            <person name="Lim L.B.L."/>
            <person name="Cai F."/>
            <person name="Druzhinina I.S."/>
            <person name="U'Ren J.M."/>
            <person name="Derntl C."/>
        </authorList>
    </citation>
    <scope>NUCLEOTIDE SEQUENCE</scope>
    <source>
        <strain evidence="2">TUCIM 5799</strain>
    </source>
</reference>
<comment type="caution">
    <text evidence="2">The sequence shown here is derived from an EMBL/GenBank/DDBJ whole genome shotgun (WGS) entry which is preliminary data.</text>
</comment>
<name>A0A9Q0ASE7_9PEZI</name>
<accession>A0A9Q0ASE7</accession>
<sequence>MGQITEEEREARRRRKIMRTKHNTGCTDEQRARSLDHALDQMPEFQPPSTQRAVVRPANTAPAVRIEDRPYSLVKVTPPAEVVRQLNGPPRKRRFIRAKCADNDAGPRSLAQYSLDDEAETGGSRSTPWQDLIEGDHEDSEKRLRTCKNVEFATSSATHADRPPDPGEPVASNAQGSPATEEDPELEALTRELEAELEKQLESDIESASDVDTASDAL</sequence>
<dbReference type="EMBL" id="JAFIMR010000005">
    <property type="protein sequence ID" value="KAI1878803.1"/>
    <property type="molecule type" value="Genomic_DNA"/>
</dbReference>
<evidence type="ECO:0000313" key="3">
    <source>
        <dbReference type="Proteomes" id="UP000829685"/>
    </source>
</evidence>
<proteinExistence type="predicted"/>
<feature type="region of interest" description="Disordered" evidence="1">
    <location>
        <begin position="87"/>
        <end position="218"/>
    </location>
</feature>
<feature type="region of interest" description="Disordered" evidence="1">
    <location>
        <begin position="1"/>
        <end position="29"/>
    </location>
</feature>
<evidence type="ECO:0000313" key="2">
    <source>
        <dbReference type="EMBL" id="KAI1878803.1"/>
    </source>
</evidence>
<organism evidence="2 3">
    <name type="scientific">Neoarthrinium moseri</name>
    <dbReference type="NCBI Taxonomy" id="1658444"/>
    <lineage>
        <taxon>Eukaryota</taxon>
        <taxon>Fungi</taxon>
        <taxon>Dikarya</taxon>
        <taxon>Ascomycota</taxon>
        <taxon>Pezizomycotina</taxon>
        <taxon>Sordariomycetes</taxon>
        <taxon>Xylariomycetidae</taxon>
        <taxon>Amphisphaeriales</taxon>
        <taxon>Apiosporaceae</taxon>
        <taxon>Neoarthrinium</taxon>
    </lineage>
</organism>
<feature type="compositionally biased region" description="Basic and acidic residues" evidence="1">
    <location>
        <begin position="188"/>
        <end position="202"/>
    </location>
</feature>
<protein>
    <submittedName>
        <fullName evidence="2">Uncharacterized protein</fullName>
    </submittedName>
</protein>
<dbReference type="AlphaFoldDB" id="A0A9Q0ASE7"/>
<feature type="compositionally biased region" description="Basic residues" evidence="1">
    <location>
        <begin position="12"/>
        <end position="22"/>
    </location>
</feature>
<evidence type="ECO:0000256" key="1">
    <source>
        <dbReference type="SAM" id="MobiDB-lite"/>
    </source>
</evidence>